<dbReference type="Proteomes" id="UP000324748">
    <property type="component" value="Unassembled WGS sequence"/>
</dbReference>
<evidence type="ECO:0000313" key="3">
    <source>
        <dbReference type="Proteomes" id="UP000324748"/>
    </source>
</evidence>
<gene>
    <name evidence="2" type="primary">CHS3_6</name>
    <name evidence="2" type="ORF">PGT21_001142</name>
</gene>
<keyword evidence="3" id="KW-1185">Reference proteome</keyword>
<feature type="region of interest" description="Disordered" evidence="1">
    <location>
        <begin position="1"/>
        <end position="61"/>
    </location>
</feature>
<organism evidence="2 3">
    <name type="scientific">Puccinia graminis f. sp. tritici</name>
    <dbReference type="NCBI Taxonomy" id="56615"/>
    <lineage>
        <taxon>Eukaryota</taxon>
        <taxon>Fungi</taxon>
        <taxon>Dikarya</taxon>
        <taxon>Basidiomycota</taxon>
        <taxon>Pucciniomycotina</taxon>
        <taxon>Pucciniomycetes</taxon>
        <taxon>Pucciniales</taxon>
        <taxon>Pucciniaceae</taxon>
        <taxon>Puccinia</taxon>
    </lineage>
</organism>
<proteinExistence type="predicted"/>
<dbReference type="EMBL" id="VSWC01000108">
    <property type="protein sequence ID" value="KAA1085059.1"/>
    <property type="molecule type" value="Genomic_DNA"/>
</dbReference>
<feature type="compositionally biased region" description="Polar residues" evidence="1">
    <location>
        <begin position="1"/>
        <end position="13"/>
    </location>
</feature>
<accession>A0A5B0NBB1</accession>
<comment type="caution">
    <text evidence="2">The sequence shown here is derived from an EMBL/GenBank/DDBJ whole genome shotgun (WGS) entry which is preliminary data.</text>
</comment>
<evidence type="ECO:0000313" key="2">
    <source>
        <dbReference type="EMBL" id="KAA1085059.1"/>
    </source>
</evidence>
<protein>
    <submittedName>
        <fullName evidence="2">Chitin synthase, class 3</fullName>
    </submittedName>
</protein>
<reference evidence="2 3" key="1">
    <citation type="submission" date="2019-05" db="EMBL/GenBank/DDBJ databases">
        <title>Emergence of the Ug99 lineage of the wheat stem rust pathogen through somatic hybridization.</title>
        <authorList>
            <person name="Li F."/>
            <person name="Upadhyaya N.M."/>
            <person name="Sperschneider J."/>
            <person name="Matny O."/>
            <person name="Nguyen-Phuc H."/>
            <person name="Mago R."/>
            <person name="Raley C."/>
            <person name="Miller M.E."/>
            <person name="Silverstein K.A.T."/>
            <person name="Henningsen E."/>
            <person name="Hirsch C.D."/>
            <person name="Visser B."/>
            <person name="Pretorius Z.A."/>
            <person name="Steffenson B.J."/>
            <person name="Schwessinger B."/>
            <person name="Dodds P.N."/>
            <person name="Figueroa M."/>
        </authorList>
    </citation>
    <scope>NUCLEOTIDE SEQUENCE [LARGE SCALE GENOMIC DNA]</scope>
    <source>
        <strain evidence="2">21-0</strain>
    </source>
</reference>
<evidence type="ECO:0000256" key="1">
    <source>
        <dbReference type="SAM" id="MobiDB-lite"/>
    </source>
</evidence>
<sequence>MPLRQTSQDSYTGRMTDFDAREPILPAFRATNETNGHSPFEDGTSVAQPRVLAPVSKLSSG</sequence>
<dbReference type="AlphaFoldDB" id="A0A5B0NBB1"/>
<name>A0A5B0NBB1_PUCGR</name>